<organism evidence="3 4">
    <name type="scientific">Jaculus jaculus</name>
    <name type="common">Lesser Egyptian jerboa</name>
    <dbReference type="NCBI Taxonomy" id="51337"/>
    <lineage>
        <taxon>Eukaryota</taxon>
        <taxon>Metazoa</taxon>
        <taxon>Chordata</taxon>
        <taxon>Craniata</taxon>
        <taxon>Vertebrata</taxon>
        <taxon>Euteleostomi</taxon>
        <taxon>Mammalia</taxon>
        <taxon>Eutheria</taxon>
        <taxon>Euarchontoglires</taxon>
        <taxon>Glires</taxon>
        <taxon>Rodentia</taxon>
        <taxon>Myomorpha</taxon>
        <taxon>Dipodoidea</taxon>
        <taxon>Dipodidae</taxon>
        <taxon>Dipodinae</taxon>
        <taxon>Jaculus</taxon>
    </lineage>
</organism>
<protein>
    <submittedName>
        <fullName evidence="3">Coiled-coil domain containing 78</fullName>
    </submittedName>
</protein>
<gene>
    <name evidence="3" type="primary">Ccdc78</name>
</gene>
<proteinExistence type="predicted"/>
<dbReference type="PANTHER" id="PTHR22106">
    <property type="entry name" value="COILED-COIL DOMAIN-CONTAINING PROTEIN 78"/>
    <property type="match status" value="1"/>
</dbReference>
<dbReference type="Ensembl" id="ENSJJAT00000016839.1">
    <property type="protein sequence ID" value="ENSJJAP00000010382.1"/>
    <property type="gene ID" value="ENSJJAG00000013987.1"/>
</dbReference>
<dbReference type="PANTHER" id="PTHR22106:SF5">
    <property type="entry name" value="COILED-COIL DOMAIN-CONTAINING PROTEIN 78"/>
    <property type="match status" value="1"/>
</dbReference>
<feature type="coiled-coil region" evidence="1">
    <location>
        <begin position="80"/>
        <end position="107"/>
    </location>
</feature>
<dbReference type="InterPro" id="IPR039873">
    <property type="entry name" value="CCDC78"/>
</dbReference>
<reference evidence="3" key="1">
    <citation type="submission" date="2025-08" db="UniProtKB">
        <authorList>
            <consortium name="Ensembl"/>
        </authorList>
    </citation>
    <scope>IDENTIFICATION</scope>
</reference>
<dbReference type="InterPro" id="IPR029329">
    <property type="entry name" value="DUF4472"/>
</dbReference>
<dbReference type="AlphaFoldDB" id="A0A8C5KKE5"/>
<evidence type="ECO:0000313" key="3">
    <source>
        <dbReference type="Ensembl" id="ENSJJAP00000010382.1"/>
    </source>
</evidence>
<evidence type="ECO:0000313" key="4">
    <source>
        <dbReference type="Proteomes" id="UP000694385"/>
    </source>
</evidence>
<dbReference type="Pfam" id="PF14739">
    <property type="entry name" value="DUF4472"/>
    <property type="match status" value="1"/>
</dbReference>
<name>A0A8C5KKE5_JACJA</name>
<dbReference type="GO" id="GO:0005737">
    <property type="term" value="C:cytoplasm"/>
    <property type="evidence" value="ECO:0007669"/>
    <property type="project" value="Ensembl"/>
</dbReference>
<dbReference type="Proteomes" id="UP000694385">
    <property type="component" value="Unassembled WGS sequence"/>
</dbReference>
<evidence type="ECO:0000259" key="2">
    <source>
        <dbReference type="Pfam" id="PF14739"/>
    </source>
</evidence>
<feature type="coiled-coil region" evidence="1">
    <location>
        <begin position="162"/>
        <end position="217"/>
    </location>
</feature>
<keyword evidence="1" id="KW-0175">Coiled coil</keyword>
<sequence length="406" mass="45127">EFLSPMECAAAPGPKRGASLQAVENIVPGAGDWLPGVAGNPTWPTSLETGLPLDLELSEEQQLQISKELVDLQIATHCLHEQHEAEVFELKREVSRLESRVLKLELHGDDASQENRIQAKTHQGVCLTWVQEGPAGPGPQSSPQGTEGTPHLVWLTLHCAHRAALGQQLQGAQEEARAARQQLAVQTMVLSTCQGQLRQAEAENAQLQLQLKRLSEECAMRLRRRAQEMVESTGGTSQAALRKFLETTVQDIRAAHHSREQQLAQAARAYRKRLADLSQRQELLLSTCRWAFLKTLSMHWATKFSHLCKICRHGTLLLCPEKGPGEASPGSSSQALDSASWTQIQQKLQDFSHGTQAELEQERAQLLIRATMAEQQVSELQDYVNQHLGRYKQEILKLRKVVGAEN</sequence>
<evidence type="ECO:0000256" key="1">
    <source>
        <dbReference type="SAM" id="Coils"/>
    </source>
</evidence>
<reference evidence="3" key="2">
    <citation type="submission" date="2025-09" db="UniProtKB">
        <authorList>
            <consortium name="Ensembl"/>
        </authorList>
    </citation>
    <scope>IDENTIFICATION</scope>
</reference>
<accession>A0A8C5KKE5</accession>
<keyword evidence="4" id="KW-1185">Reference proteome</keyword>
<dbReference type="GeneTree" id="ENSGT00390000013678"/>
<dbReference type="OMA" id="WAGTSKK"/>
<feature type="domain" description="DUF4472" evidence="2">
    <location>
        <begin position="58"/>
        <end position="116"/>
    </location>
</feature>